<keyword evidence="4" id="KW-1185">Reference proteome</keyword>
<dbReference type="InterPro" id="IPR007400">
    <property type="entry name" value="PrpF-like"/>
</dbReference>
<dbReference type="EMBL" id="JAQIOY010000001">
    <property type="protein sequence ID" value="MDA7423633.1"/>
    <property type="molecule type" value="Genomic_DNA"/>
</dbReference>
<reference evidence="3 4" key="1">
    <citation type="submission" date="2023-01" db="EMBL/GenBank/DDBJ databases">
        <title>Thalassococcus onchidii sp. nov., isolated from a marine invertebrate from the South China Sea.</title>
        <authorList>
            <person name="Xu S."/>
            <person name="Liu Z."/>
            <person name="Xu Y."/>
        </authorList>
    </citation>
    <scope>NUCLEOTIDE SEQUENCE [LARGE SCALE GENOMIC DNA]</scope>
    <source>
        <strain evidence="3 4">KCTC 32084</strain>
    </source>
</reference>
<sequence>MSQTALPFHFMRGGTSRGPYMLRSDLPSDPDELARVLIAIVGSGHPLNIDGIGGGAAVTTKVAMLSKSDDNWADIDYFFAQVSVEDRTVDFKPTCGNILVGVGPAALEMGLIKPNGPVTEVKIRAVNTGARVAAQVRTDEQSVIYDGTAQIDGVPGTSAPIDLMFMDVTGGATGSMFPTGRRIDVIDGIEVSCVDVAMPMAIARAEDFGLTGQETATELDENRAFYERMEPIRIEAGRLMGMGDVSGSVTPKFGVLAPPVAGGHALTRYFMPKNCHPSLAVTGSQCLSACLLCPGTIADGILSAPPTGPLDLKLEHPMGLLDVRMDYTRGPDNTFEVKSAGLTRTARLLARGEVMIPRTVWAGP</sequence>
<dbReference type="Proteomes" id="UP001210720">
    <property type="component" value="Unassembled WGS sequence"/>
</dbReference>
<dbReference type="NCBIfam" id="NF033377">
    <property type="entry name" value="OMA_tautomer"/>
    <property type="match status" value="1"/>
</dbReference>
<protein>
    <submittedName>
        <fullName evidence="3">4-oxalomesaconate tautomerase</fullName>
        <ecNumber evidence="3">5.3.2.8</ecNumber>
    </submittedName>
</protein>
<keyword evidence="2 3" id="KW-0413">Isomerase</keyword>
<evidence type="ECO:0000313" key="4">
    <source>
        <dbReference type="Proteomes" id="UP001210720"/>
    </source>
</evidence>
<organism evidence="3 4">
    <name type="scientific">Thalassococcus lentus</name>
    <dbReference type="NCBI Taxonomy" id="1210524"/>
    <lineage>
        <taxon>Bacteria</taxon>
        <taxon>Pseudomonadati</taxon>
        <taxon>Pseudomonadota</taxon>
        <taxon>Alphaproteobacteria</taxon>
        <taxon>Rhodobacterales</taxon>
        <taxon>Roseobacteraceae</taxon>
        <taxon>Thalassococcus</taxon>
    </lineage>
</organism>
<dbReference type="SUPFAM" id="SSF54506">
    <property type="entry name" value="Diaminopimelate epimerase-like"/>
    <property type="match status" value="2"/>
</dbReference>
<comment type="caution">
    <text evidence="3">The sequence shown here is derived from an EMBL/GenBank/DDBJ whole genome shotgun (WGS) entry which is preliminary data.</text>
</comment>
<accession>A0ABT4XNW0</accession>
<proteinExistence type="inferred from homology"/>
<name>A0ABT4XNW0_9RHOB</name>
<evidence type="ECO:0000256" key="2">
    <source>
        <dbReference type="ARBA" id="ARBA00023235"/>
    </source>
</evidence>
<dbReference type="GO" id="GO:0016853">
    <property type="term" value="F:isomerase activity"/>
    <property type="evidence" value="ECO:0007669"/>
    <property type="project" value="UniProtKB-KW"/>
</dbReference>
<comment type="similarity">
    <text evidence="1">Belongs to the PrpF family.</text>
</comment>
<evidence type="ECO:0000256" key="1">
    <source>
        <dbReference type="ARBA" id="ARBA00007673"/>
    </source>
</evidence>
<gene>
    <name evidence="3" type="ORF">PFY00_02725</name>
</gene>
<dbReference type="RefSeq" id="WP_271430974.1">
    <property type="nucleotide sequence ID" value="NZ_JAQIOY010000001.1"/>
</dbReference>
<dbReference type="Gene3D" id="3.10.310.10">
    <property type="entry name" value="Diaminopimelate Epimerase, Chain A, domain 1"/>
    <property type="match status" value="2"/>
</dbReference>
<evidence type="ECO:0000313" key="3">
    <source>
        <dbReference type="EMBL" id="MDA7423633.1"/>
    </source>
</evidence>
<dbReference type="Pfam" id="PF04303">
    <property type="entry name" value="PrpF"/>
    <property type="match status" value="1"/>
</dbReference>
<dbReference type="EC" id="5.3.2.8" evidence="3"/>
<dbReference type="PANTHER" id="PTHR43709">
    <property type="entry name" value="ACONITATE ISOMERASE-RELATED"/>
    <property type="match status" value="1"/>
</dbReference>
<dbReference type="PANTHER" id="PTHR43709:SF2">
    <property type="entry name" value="DUF453 DOMAIN PROTEIN (AFU_ORTHOLOGUE AFUA_6G00360)"/>
    <property type="match status" value="1"/>
</dbReference>
<dbReference type="InterPro" id="IPR047687">
    <property type="entry name" value="OMA_tautomer-like"/>
</dbReference>